<evidence type="ECO:0000313" key="2">
    <source>
        <dbReference type="Proteomes" id="UP000005388"/>
    </source>
</evidence>
<evidence type="ECO:0000313" key="1">
    <source>
        <dbReference type="EMBL" id="EHJ57718.1"/>
    </source>
</evidence>
<dbReference type="SUPFAM" id="SSF53474">
    <property type="entry name" value="alpha/beta-Hydrolases"/>
    <property type="match status" value="1"/>
</dbReference>
<accession>G5KI10</accession>
<proteinExistence type="predicted"/>
<dbReference type="InterPro" id="IPR022267">
    <property type="entry name" value="Asp2"/>
</dbReference>
<dbReference type="GO" id="GO:0015031">
    <property type="term" value="P:protein transport"/>
    <property type="evidence" value="ECO:0007669"/>
    <property type="project" value="InterPro"/>
</dbReference>
<protein>
    <submittedName>
        <fullName evidence="1">Accessory Sec system protein Asp2</fullName>
    </submittedName>
</protein>
<dbReference type="STRING" id="764291.STRUR_0292"/>
<dbReference type="eggNOG" id="COG1073">
    <property type="taxonomic scope" value="Bacteria"/>
</dbReference>
<gene>
    <name evidence="1" type="primary">asp2</name>
    <name evidence="1" type="ORF">STRUR_0292</name>
</gene>
<dbReference type="ESTHER" id="9stre-g5ki10">
    <property type="family name" value="Asp2"/>
</dbReference>
<dbReference type="NCBIfam" id="TIGR03712">
    <property type="entry name" value="acc_sec_asp2"/>
    <property type="match status" value="1"/>
</dbReference>
<reference evidence="1 2" key="1">
    <citation type="journal article" date="2014" name="Int. J. Syst. Evol. Microbiol.">
        <title>Phylogenomics and the dynamic genome evolution of the genus Streptococcus.</title>
        <authorList>
            <consortium name="The Broad Institute Genome Sequencing Platform"/>
            <person name="Richards V.P."/>
            <person name="Palmer S.R."/>
            <person name="Pavinski Bitar P.D."/>
            <person name="Qin X."/>
            <person name="Weinstock G.M."/>
            <person name="Highlander S.K."/>
            <person name="Town C.D."/>
            <person name="Burne R.A."/>
            <person name="Stanhope M.J."/>
        </authorList>
    </citation>
    <scope>NUCLEOTIDE SEQUENCE [LARGE SCALE GENOMIC DNA]</scope>
    <source>
        <strain evidence="1 2">2285-97</strain>
    </source>
</reference>
<dbReference type="Proteomes" id="UP000005388">
    <property type="component" value="Unassembled WGS sequence"/>
</dbReference>
<dbReference type="AlphaFoldDB" id="G5KI10"/>
<keyword evidence="2" id="KW-1185">Reference proteome</keyword>
<dbReference type="InterPro" id="IPR029058">
    <property type="entry name" value="AB_hydrolase_fold"/>
</dbReference>
<name>G5KI10_9STRE</name>
<sequence>MAEQTINILQIGQENWSQSFSIPQNLNWIHYEQSDISDFLEQQNQLNDESQEKNKKEKVSYQALVLSDHSLGDDITLLSDLFSAYEVFYSELALTESEKAHQFLLQKMGQPFKDDTIEALIKQFEKGLFVGQYGAKLPVTDLQFSSQFLGTISMQGHAYADLKGNFGPDFQEIADFPFNVPYANDKFLDLFLETQIAETCRLKMVVSLIPNGSVGNVVKEWVFDQEALKNPLLIDADQSGVLHIQLLAKGFGQLKIGPLHYRWSRNGLGEFLLGGQRFADDNGQEFMTYFDPADFKPPLCVYFSDFRSAEGFEGYWMMKSLGTPFLLLCDPRLEGGSFYIGSESYEAAIVKKIQETLDFLGFTSDQLILSGLSMGTYGAIYHGTKLKPHSIIVGKPVLNMGSVAQSERVKRPGGFPTALDIQQVYYDSLDEKASKAFDDRIWNQFQLADFSHTKFIVAYMKDDDYDHTGFSDLLKHLEASPQNIVGRGWQGRHDDAASEVPAWFITQYRNLISHDFNRKFNE</sequence>
<dbReference type="EMBL" id="AEUZ02000001">
    <property type="protein sequence ID" value="EHJ57718.1"/>
    <property type="molecule type" value="Genomic_DNA"/>
</dbReference>
<organism evidence="1 2">
    <name type="scientific">Streptococcus urinalis 2285-97</name>
    <dbReference type="NCBI Taxonomy" id="764291"/>
    <lineage>
        <taxon>Bacteria</taxon>
        <taxon>Bacillati</taxon>
        <taxon>Bacillota</taxon>
        <taxon>Bacilli</taxon>
        <taxon>Lactobacillales</taxon>
        <taxon>Streptococcaceae</taxon>
        <taxon>Streptococcus</taxon>
    </lineage>
</organism>
<comment type="caution">
    <text evidence="1">The sequence shown here is derived from an EMBL/GenBank/DDBJ whole genome shotgun (WGS) entry which is preliminary data.</text>
</comment>
<dbReference type="RefSeq" id="WP_006740414.1">
    <property type="nucleotide sequence ID" value="NZ_AEUZ02000001.1"/>
</dbReference>
<dbReference type="Pfam" id="PF16929">
    <property type="entry name" value="Asp2"/>
    <property type="match status" value="1"/>
</dbReference>